<dbReference type="InterPro" id="IPR029063">
    <property type="entry name" value="SAM-dependent_MTases_sf"/>
</dbReference>
<accession>A0A3B0YW84</accession>
<name>A0A3B0YW84_9ZZZZ</name>
<dbReference type="Gene3D" id="3.40.50.150">
    <property type="entry name" value="Vaccinia Virus protein VP39"/>
    <property type="match status" value="1"/>
</dbReference>
<gene>
    <name evidence="1" type="ORF">MNBD_GAMMA15-623</name>
</gene>
<evidence type="ECO:0000313" key="1">
    <source>
        <dbReference type="EMBL" id="VAW73184.1"/>
    </source>
</evidence>
<protein>
    <submittedName>
        <fullName evidence="1">Uncharacterized protein</fullName>
    </submittedName>
</protein>
<dbReference type="PANTHER" id="PTHR43861:SF6">
    <property type="entry name" value="METHYLTRANSFERASE TYPE 11"/>
    <property type="match status" value="1"/>
</dbReference>
<dbReference type="EMBL" id="UOFN01000013">
    <property type="protein sequence ID" value="VAW73184.1"/>
    <property type="molecule type" value="Genomic_DNA"/>
</dbReference>
<dbReference type="SUPFAM" id="SSF53335">
    <property type="entry name" value="S-adenosyl-L-methionine-dependent methyltransferases"/>
    <property type="match status" value="1"/>
</dbReference>
<organism evidence="1">
    <name type="scientific">hydrothermal vent metagenome</name>
    <dbReference type="NCBI Taxonomy" id="652676"/>
    <lineage>
        <taxon>unclassified sequences</taxon>
        <taxon>metagenomes</taxon>
        <taxon>ecological metagenomes</taxon>
    </lineage>
</organism>
<dbReference type="PANTHER" id="PTHR43861">
    <property type="entry name" value="TRANS-ACONITATE 2-METHYLTRANSFERASE-RELATED"/>
    <property type="match status" value="1"/>
</dbReference>
<reference evidence="1" key="1">
    <citation type="submission" date="2018-06" db="EMBL/GenBank/DDBJ databases">
        <authorList>
            <person name="Zhirakovskaya E."/>
        </authorList>
    </citation>
    <scope>NUCLEOTIDE SEQUENCE</scope>
</reference>
<sequence>MYKNCLACGNQKLEKSNFLVGREFPLWHCTGCGFGFVEFTPEYNNENAFDEYWDDVNQKIYTQKSVVNELEDKYLVYFKKLKNVKNKRLLDVGSGAGICVNTANQSGFDAMGVEPSENGVQLSQKTYGINVANDLLRADDNLPRDFGVLTLWDVIEHVMDPEELINTCAAHIEEHGYLVLETPNEGALVRKLVRALSRIIPQMDLRRSMYYRAHRFYFTNKAMHELLTRCGFDEISFYKERSMHEKAKMKLDLYFLSIPPAVRAMRKIVFWLMKRLPFTKNKMVVIARKSAA</sequence>
<proteinExistence type="predicted"/>
<dbReference type="AlphaFoldDB" id="A0A3B0YW84"/>
<dbReference type="Pfam" id="PF13489">
    <property type="entry name" value="Methyltransf_23"/>
    <property type="match status" value="1"/>
</dbReference>